<dbReference type="AlphaFoldDB" id="A0AAV6RGH4"/>
<dbReference type="EMBL" id="JAGKHQ010000012">
    <property type="protein sequence ID" value="KAG7503610.1"/>
    <property type="molecule type" value="Genomic_DNA"/>
</dbReference>
<accession>A0AAV6RGH4</accession>
<reference evidence="1 2" key="1">
    <citation type="journal article" date="2021" name="Sci. Rep.">
        <title>Chromosome anchoring in Senegalese sole (Solea senegalensis) reveals sex-associated markers and genome rearrangements in flatfish.</title>
        <authorList>
            <person name="Guerrero-Cozar I."/>
            <person name="Gomez-Garrido J."/>
            <person name="Berbel C."/>
            <person name="Martinez-Blanch J.F."/>
            <person name="Alioto T."/>
            <person name="Claros M.G."/>
            <person name="Gagnaire P.A."/>
            <person name="Manchado M."/>
        </authorList>
    </citation>
    <scope>NUCLEOTIDE SEQUENCE [LARGE SCALE GENOMIC DNA]</scope>
    <source>
        <strain evidence="1">Sse05_10M</strain>
    </source>
</reference>
<comment type="caution">
    <text evidence="1">The sequence shown here is derived from an EMBL/GenBank/DDBJ whole genome shotgun (WGS) entry which is preliminary data.</text>
</comment>
<name>A0AAV6RGH4_SOLSE</name>
<organism evidence="1 2">
    <name type="scientific">Solea senegalensis</name>
    <name type="common">Senegalese sole</name>
    <dbReference type="NCBI Taxonomy" id="28829"/>
    <lineage>
        <taxon>Eukaryota</taxon>
        <taxon>Metazoa</taxon>
        <taxon>Chordata</taxon>
        <taxon>Craniata</taxon>
        <taxon>Vertebrata</taxon>
        <taxon>Euteleostomi</taxon>
        <taxon>Actinopterygii</taxon>
        <taxon>Neopterygii</taxon>
        <taxon>Teleostei</taxon>
        <taxon>Neoteleostei</taxon>
        <taxon>Acanthomorphata</taxon>
        <taxon>Carangaria</taxon>
        <taxon>Pleuronectiformes</taxon>
        <taxon>Pleuronectoidei</taxon>
        <taxon>Soleidae</taxon>
        <taxon>Solea</taxon>
    </lineage>
</organism>
<evidence type="ECO:0000313" key="2">
    <source>
        <dbReference type="Proteomes" id="UP000693946"/>
    </source>
</evidence>
<evidence type="ECO:0000313" key="1">
    <source>
        <dbReference type="EMBL" id="KAG7503610.1"/>
    </source>
</evidence>
<protein>
    <submittedName>
        <fullName evidence="1">Uncharacterized protein</fullName>
    </submittedName>
</protein>
<gene>
    <name evidence="1" type="ORF">JOB18_041838</name>
</gene>
<keyword evidence="2" id="KW-1185">Reference proteome</keyword>
<dbReference type="Proteomes" id="UP000693946">
    <property type="component" value="Linkage Group LG2"/>
</dbReference>
<sequence length="226" mass="24761">MYHQTRSSSESQSVGRIDEALRAVVLHLPGTLAHYSYGQTRFTPTALWKESSSLLRLTTHKSEICALCSLEAFMPVKAACSYKAFSTSGSTERTPTENGRVLQLMSKEEHCAYFSCSKCWFGSEMEMKRSPLTCVPDWSFGLKPLSSPEYLIVLKLESNPALASEHYCAKANLCQAASKQFHPVSQVGQCLDGEHLSGENLQAAAEETSTAGLSLLPHSVIDSVEC</sequence>
<proteinExistence type="predicted"/>